<dbReference type="Gene3D" id="3.40.50.1000">
    <property type="entry name" value="HAD superfamily/HAD-like"/>
    <property type="match status" value="1"/>
</dbReference>
<dbReference type="PANTHER" id="PTHR45630:SF8">
    <property type="entry name" value="CATION-TRANSPORTING ATPASE"/>
    <property type="match status" value="1"/>
</dbReference>
<evidence type="ECO:0000256" key="3">
    <source>
        <dbReference type="ARBA" id="ARBA00022723"/>
    </source>
</evidence>
<dbReference type="AlphaFoldDB" id="A0A0N8BJI3"/>
<dbReference type="GO" id="GO:0140358">
    <property type="term" value="F:P-type transmembrane transporter activity"/>
    <property type="evidence" value="ECO:0007669"/>
    <property type="project" value="InterPro"/>
</dbReference>
<dbReference type="GO" id="GO:0006874">
    <property type="term" value="P:intracellular calcium ion homeostasis"/>
    <property type="evidence" value="ECO:0007669"/>
    <property type="project" value="TreeGrafter"/>
</dbReference>
<keyword evidence="6" id="KW-0460">Magnesium</keyword>
<keyword evidence="4" id="KW-0547">Nucleotide-binding</keyword>
<name>A0A0N8BJI3_9CRUS</name>
<dbReference type="GO" id="GO:0016020">
    <property type="term" value="C:membrane"/>
    <property type="evidence" value="ECO:0007669"/>
    <property type="project" value="UniProtKB-SubCell"/>
</dbReference>
<dbReference type="GO" id="GO:0005524">
    <property type="term" value="F:ATP binding"/>
    <property type="evidence" value="ECO:0007669"/>
    <property type="project" value="UniProtKB-KW"/>
</dbReference>
<dbReference type="InterPro" id="IPR023214">
    <property type="entry name" value="HAD_sf"/>
</dbReference>
<dbReference type="SUPFAM" id="SSF81665">
    <property type="entry name" value="Calcium ATPase, transmembrane domain M"/>
    <property type="match status" value="1"/>
</dbReference>
<evidence type="ECO:0000256" key="1">
    <source>
        <dbReference type="ARBA" id="ARBA00004141"/>
    </source>
</evidence>
<proteinExistence type="predicted"/>
<dbReference type="GO" id="GO:0015203">
    <property type="term" value="F:polyamine transmembrane transporter activity"/>
    <property type="evidence" value="ECO:0007669"/>
    <property type="project" value="TreeGrafter"/>
</dbReference>
<organism evidence="8">
    <name type="scientific">Daphnia magna</name>
    <dbReference type="NCBI Taxonomy" id="35525"/>
    <lineage>
        <taxon>Eukaryota</taxon>
        <taxon>Metazoa</taxon>
        <taxon>Ecdysozoa</taxon>
        <taxon>Arthropoda</taxon>
        <taxon>Crustacea</taxon>
        <taxon>Branchiopoda</taxon>
        <taxon>Diplostraca</taxon>
        <taxon>Cladocera</taxon>
        <taxon>Anomopoda</taxon>
        <taxon>Daphniidae</taxon>
        <taxon>Daphnia</taxon>
    </lineage>
</organism>
<dbReference type="GO" id="GO:0046872">
    <property type="term" value="F:metal ion binding"/>
    <property type="evidence" value="ECO:0007669"/>
    <property type="project" value="UniProtKB-KW"/>
</dbReference>
<keyword evidence="7" id="KW-1278">Translocase</keyword>
<keyword evidence="2" id="KW-0597">Phosphoprotein</keyword>
<comment type="subcellular location">
    <subcellularLocation>
        <location evidence="1">Membrane</location>
        <topology evidence="1">Multi-pass membrane protein</topology>
    </subcellularLocation>
</comment>
<evidence type="ECO:0000256" key="6">
    <source>
        <dbReference type="ARBA" id="ARBA00022842"/>
    </source>
</evidence>
<dbReference type="OrthoDB" id="48943at2759"/>
<sequence length="1098" mass="123491">MGRVWKFFNKLKCSAACNTCCCTYDTLKDEQSQVVKLPNGDMIVIYGYERSFKGSLGLAILSFFTLFIGLIIASVRPGGLTPWFYRRSALSSATKVMLTPKSFVNVQRDSDGRRWFIWLHYRFIWCAQSGKFKRMRCVDEIGLRFSDIHGLGNGLDPTNHRLRKDSYGSNTTEVAYPSLISLLISTSMKPFRLFYLVAIATWIVQKYYIYAGLIGLAAVVEAGSSVFLQFRHRLRFHRLSLLNCEITVLGPGHDRRLIMSHDLVPGSVIQLTSKGNITMPCDAVILSGSCIARESVAANPKHKYQLPKSRMEVYDRQKHRQHTLFRGSSIVLQTEKVIALVIRTGWSTENGGAFAAKMASISCPSIFDRHRDHLFLLLGLTGLCAAAYGIYVRHSSLDIPNLILTGMSLIVICLPPLFSPALLLTSLYPLVRLYQDGFRFNSFDEPSSVLNRVGATDTVCLLENALLRDAATKLLKVSSTRYDEWTRDPQLTLCMASCVNHFTPNDFQVFSTAAWKIITNQNSHRVQSVCNEYESYRVTKIYADETHSSLPFVLVRADPIESVNATSWYFIRGPYLRVVDFAEEYSFEHKEEQLELVAFAGRQLTETEKLSTLEPDLSLLLRKFQLLGLASVDCNISKDSSAVVSLLRSANIRTLMISKRDVREAVHLARNAGIILNKEPVAQIEIPSMEGLYPPSLRVIDLPETGSGIDLEENSIQRKAHVVLTGDMLDALLESFPEMVDQIIGRVTVFASTDTLQTNRFLEKLNGLNRKMLVCKDAEDCYLTVPVNCLTLAPQDEHQILHRDLCNSQSISSIRELLGQSRASLVGSLGISKLMVCYMAARLTSTLLLYDNPSPAIQTLFVDLVLVMAPTMLFGFTQPNNHSLSKKRPSQSIIRLKEILSVFFQLALVVATQYFALIMAQHQPWFERTLLKTNWTDDSFTLSDENYAVYSLSLFQYLNLFVVFSSGAPHLRRIWSNLGLTLYLLTLAIFCSVVVLEPPEQLKIFMALKTPPVFDFRLALFSLAVIYIFTSLGIQCLIDYCFVPVCFSRASPRNLSDLEGLDSASVNVLYRPSTLTTQTHQLASEKLSRPTTLNLPIF</sequence>
<evidence type="ECO:0000256" key="4">
    <source>
        <dbReference type="ARBA" id="ARBA00022741"/>
    </source>
</evidence>
<reference evidence="8" key="1">
    <citation type="submission" date="2015-10" db="EMBL/GenBank/DDBJ databases">
        <title>EvidentialGene: Evidence-directed Construction of Complete mRNA Transcriptomes without Genomes.</title>
        <authorList>
            <person name="Gilbert D.G."/>
        </authorList>
    </citation>
    <scope>NUCLEOTIDE SEQUENCE</scope>
</reference>
<evidence type="ECO:0000313" key="8">
    <source>
        <dbReference type="EMBL" id="JAN57786.1"/>
    </source>
</evidence>
<dbReference type="EMBL" id="GDIQ01036951">
    <property type="protein sequence ID" value="JAN57786.1"/>
    <property type="molecule type" value="Transcribed_RNA"/>
</dbReference>
<evidence type="ECO:0000256" key="5">
    <source>
        <dbReference type="ARBA" id="ARBA00022840"/>
    </source>
</evidence>
<dbReference type="InterPro" id="IPR023298">
    <property type="entry name" value="ATPase_P-typ_TM_dom_sf"/>
</dbReference>
<dbReference type="Gene3D" id="2.70.150.10">
    <property type="entry name" value="Calcium-transporting ATPase, cytoplasmic transduction domain A"/>
    <property type="match status" value="1"/>
</dbReference>
<dbReference type="PANTHER" id="PTHR45630">
    <property type="entry name" value="CATION-TRANSPORTING ATPASE-RELATED"/>
    <property type="match status" value="1"/>
</dbReference>
<dbReference type="GO" id="GO:0019829">
    <property type="term" value="F:ATPase-coupled monoatomic cation transmembrane transporter activity"/>
    <property type="evidence" value="ECO:0007669"/>
    <property type="project" value="TreeGrafter"/>
</dbReference>
<accession>A0A0N8BJI3</accession>
<dbReference type="InterPro" id="IPR006544">
    <property type="entry name" value="P-type_TPase_V"/>
</dbReference>
<evidence type="ECO:0000256" key="7">
    <source>
        <dbReference type="ARBA" id="ARBA00022967"/>
    </source>
</evidence>
<protein>
    <submittedName>
        <fullName evidence="8">Cation-transporting atpase fly</fullName>
    </submittedName>
</protein>
<keyword evidence="3" id="KW-0479">Metal-binding</keyword>
<keyword evidence="5" id="KW-0067">ATP-binding</keyword>
<evidence type="ECO:0000256" key="2">
    <source>
        <dbReference type="ARBA" id="ARBA00022553"/>
    </source>
</evidence>